<evidence type="ECO:0000256" key="19">
    <source>
        <dbReference type="ARBA" id="ARBA00041226"/>
    </source>
</evidence>
<keyword evidence="7 25" id="KW-0328">Glycosyltransferase</keyword>
<evidence type="ECO:0000256" key="14">
    <source>
        <dbReference type="ARBA" id="ARBA00023136"/>
    </source>
</evidence>
<protein>
    <recommendedName>
        <fullName evidence="18">Glycoprotein-N-acetylgalactosamine 3-beta-galactosyltransferase 1</fullName>
        <ecNumber evidence="6">2.4.1.122</ecNumber>
    </recommendedName>
    <alternativeName>
        <fullName evidence="20">Core 1 O-glycan T-synthase</fullName>
    </alternativeName>
    <alternativeName>
        <fullName evidence="21">Core 1 UDP-galactose:N-acetylgalactosamine-alpha-R beta 1,3-galactosyltransferase 1</fullName>
    </alternativeName>
    <alternativeName>
        <fullName evidence="19">Core 1 beta1,3-galactosyltransferase 1</fullName>
    </alternativeName>
</protein>
<keyword evidence="12" id="KW-0735">Signal-anchor</keyword>
<dbReference type="InParanoid" id="A0A1V9XTB3"/>
<name>A0A1V9XTB3_9ACAR</name>
<comment type="caution">
    <text evidence="25">The sequence shown here is derived from an EMBL/GenBank/DDBJ whole genome shotgun (WGS) entry which is preliminary data.</text>
</comment>
<proteinExistence type="inferred from homology"/>
<dbReference type="Proteomes" id="UP000192247">
    <property type="component" value="Unassembled WGS sequence"/>
</dbReference>
<dbReference type="GO" id="GO:0000166">
    <property type="term" value="F:nucleotide binding"/>
    <property type="evidence" value="ECO:0007669"/>
    <property type="project" value="UniProtKB-KW"/>
</dbReference>
<evidence type="ECO:0000256" key="20">
    <source>
        <dbReference type="ARBA" id="ARBA00042009"/>
    </source>
</evidence>
<dbReference type="STRING" id="418985.A0A1V9XTB3"/>
<comment type="pathway">
    <text evidence="3">Protein modification; protein glycosylation.</text>
</comment>
<dbReference type="UniPathway" id="UPA00378"/>
<dbReference type="AlphaFoldDB" id="A0A1V9XTB3"/>
<comment type="function">
    <text evidence="22">Glycosyltransferase that generates the core 1 O-glycan Gal-beta1-3GalNAc-alpha1-Ser/Thr (T antigen), which is a precursor for many extended O-glycans in glycoproteins.</text>
</comment>
<dbReference type="Gene3D" id="3.90.550.50">
    <property type="match status" value="1"/>
</dbReference>
<dbReference type="InterPro" id="IPR003378">
    <property type="entry name" value="Fringe-like_glycosylTrfase"/>
</dbReference>
<gene>
    <name evidence="25" type="ORF">BIW11_00562</name>
</gene>
<evidence type="ECO:0000256" key="17">
    <source>
        <dbReference type="ARBA" id="ARBA00023211"/>
    </source>
</evidence>
<dbReference type="GO" id="GO:0016020">
    <property type="term" value="C:membrane"/>
    <property type="evidence" value="ECO:0007669"/>
    <property type="project" value="UniProtKB-SubCell"/>
</dbReference>
<evidence type="ECO:0000256" key="7">
    <source>
        <dbReference type="ARBA" id="ARBA00022676"/>
    </source>
</evidence>
<dbReference type="EMBL" id="MNPL01004609">
    <property type="protein sequence ID" value="OQR76608.1"/>
    <property type="molecule type" value="Genomic_DNA"/>
</dbReference>
<evidence type="ECO:0000259" key="24">
    <source>
        <dbReference type="Pfam" id="PF02434"/>
    </source>
</evidence>
<keyword evidence="13 23" id="KW-1133">Transmembrane helix</keyword>
<dbReference type="InterPro" id="IPR026050">
    <property type="entry name" value="C1GALT1/C1GALT1_chp1"/>
</dbReference>
<evidence type="ECO:0000256" key="12">
    <source>
        <dbReference type="ARBA" id="ARBA00022968"/>
    </source>
</evidence>
<evidence type="ECO:0000256" key="21">
    <source>
        <dbReference type="ARBA" id="ARBA00043065"/>
    </source>
</evidence>
<comment type="similarity">
    <text evidence="4">Belongs to the glycosyltransferase 31 family. Beta3-Gal-T subfamily.</text>
</comment>
<evidence type="ECO:0000256" key="10">
    <source>
        <dbReference type="ARBA" id="ARBA00022723"/>
    </source>
</evidence>
<keyword evidence="10" id="KW-0479">Metal-binding</keyword>
<evidence type="ECO:0000256" key="4">
    <source>
        <dbReference type="ARBA" id="ARBA00006462"/>
    </source>
</evidence>
<evidence type="ECO:0000256" key="11">
    <source>
        <dbReference type="ARBA" id="ARBA00022741"/>
    </source>
</evidence>
<evidence type="ECO:0000256" key="9">
    <source>
        <dbReference type="ARBA" id="ARBA00022692"/>
    </source>
</evidence>
<sequence length="412" mass="47108">MTVGSSLSKSSSMVKQSSAVVTSEELAMNSSHPNTQTSAYQPLTSKMIQMKDVAYTRRRYLHSSLPLFIAGILIGFSLALLVISAMKKPQQPITYGRFLQLQRMMLRNQKGPHRTKDEDDDIADESVKPKHFHDHGDNYSDDLSNKVRVLCWVMTSPKSHQSKAVHVQMTWGKRCNILLFMSSKEDANLTNLVALPMDAEDRNHLWQKTKLAFHHVYDHYRDQADWFLKADDDTYVIVENLRHFLSRQNSTKPIYFGHKFKTLVEQGYMSGGAGYVLSRESLDRFAERGAQICRQDAGGSEDVNMGDCMMKLGVEAGNSRDKYGSERFLPLTAGDHITDRLPDWFFAYTAYRQNGGEKTISDSVISFHYTDAIMMHLLDFMLYHVRPYGLYPWYEKEDIGDEPNRASDVTSH</sequence>
<feature type="transmembrane region" description="Helical" evidence="23">
    <location>
        <begin position="65"/>
        <end position="86"/>
    </location>
</feature>
<dbReference type="FunFam" id="3.90.550.50:FF:000017">
    <property type="entry name" value="Glycoprotein-N-acetylgalactosamine 3-beta-galactosyltransferase 1"/>
    <property type="match status" value="1"/>
</dbReference>
<evidence type="ECO:0000256" key="15">
    <source>
        <dbReference type="ARBA" id="ARBA00023157"/>
    </source>
</evidence>
<evidence type="ECO:0000313" key="26">
    <source>
        <dbReference type="Proteomes" id="UP000192247"/>
    </source>
</evidence>
<reference evidence="25 26" key="1">
    <citation type="journal article" date="2017" name="Gigascience">
        <title>Draft genome of the honey bee ectoparasitic mite, Tropilaelaps mercedesae, is shaped by the parasitic life history.</title>
        <authorList>
            <person name="Dong X."/>
            <person name="Armstrong S.D."/>
            <person name="Xia D."/>
            <person name="Makepeace B.L."/>
            <person name="Darby A.C."/>
            <person name="Kadowaki T."/>
        </authorList>
    </citation>
    <scope>NUCLEOTIDE SEQUENCE [LARGE SCALE GENOMIC DNA]</scope>
    <source>
        <strain evidence="25">Wuxi-XJTLU</strain>
    </source>
</reference>
<evidence type="ECO:0000256" key="13">
    <source>
        <dbReference type="ARBA" id="ARBA00022989"/>
    </source>
</evidence>
<evidence type="ECO:0000256" key="5">
    <source>
        <dbReference type="ARBA" id="ARBA00011748"/>
    </source>
</evidence>
<evidence type="ECO:0000256" key="3">
    <source>
        <dbReference type="ARBA" id="ARBA00004922"/>
    </source>
</evidence>
<dbReference type="OrthoDB" id="414175at2759"/>
<comment type="subcellular location">
    <subcellularLocation>
        <location evidence="2">Membrane</location>
        <topology evidence="2">Single-pass type II membrane protein</topology>
    </subcellularLocation>
</comment>
<comment type="subunit">
    <text evidence="5">Homodimer; disulfide-linked.</text>
</comment>
<dbReference type="Pfam" id="PF02434">
    <property type="entry name" value="Fringe"/>
    <property type="match status" value="1"/>
</dbReference>
<keyword evidence="14 23" id="KW-0472">Membrane</keyword>
<keyword evidence="9 23" id="KW-0812">Transmembrane</keyword>
<evidence type="ECO:0000256" key="22">
    <source>
        <dbReference type="ARBA" id="ARBA00059245"/>
    </source>
</evidence>
<evidence type="ECO:0000256" key="6">
    <source>
        <dbReference type="ARBA" id="ARBA00012557"/>
    </source>
</evidence>
<evidence type="ECO:0000256" key="2">
    <source>
        <dbReference type="ARBA" id="ARBA00004606"/>
    </source>
</evidence>
<dbReference type="PANTHER" id="PTHR23033">
    <property type="entry name" value="BETA1,3-GALACTOSYLTRANSFERASE"/>
    <property type="match status" value="1"/>
</dbReference>
<keyword evidence="15" id="KW-1015">Disulfide bond</keyword>
<keyword evidence="26" id="KW-1185">Reference proteome</keyword>
<organism evidence="25 26">
    <name type="scientific">Tropilaelaps mercedesae</name>
    <dbReference type="NCBI Taxonomy" id="418985"/>
    <lineage>
        <taxon>Eukaryota</taxon>
        <taxon>Metazoa</taxon>
        <taxon>Ecdysozoa</taxon>
        <taxon>Arthropoda</taxon>
        <taxon>Chelicerata</taxon>
        <taxon>Arachnida</taxon>
        <taxon>Acari</taxon>
        <taxon>Parasitiformes</taxon>
        <taxon>Mesostigmata</taxon>
        <taxon>Gamasina</taxon>
        <taxon>Dermanyssoidea</taxon>
        <taxon>Laelapidae</taxon>
        <taxon>Tropilaelaps</taxon>
    </lineage>
</organism>
<evidence type="ECO:0000256" key="1">
    <source>
        <dbReference type="ARBA" id="ARBA00001936"/>
    </source>
</evidence>
<evidence type="ECO:0000256" key="23">
    <source>
        <dbReference type="SAM" id="Phobius"/>
    </source>
</evidence>
<accession>A0A1V9XTB3</accession>
<evidence type="ECO:0000256" key="16">
    <source>
        <dbReference type="ARBA" id="ARBA00023180"/>
    </source>
</evidence>
<keyword evidence="11" id="KW-0547">Nucleotide-binding</keyword>
<dbReference type="GO" id="GO:0030145">
    <property type="term" value="F:manganese ion binding"/>
    <property type="evidence" value="ECO:0007669"/>
    <property type="project" value="UniProtKB-ARBA"/>
</dbReference>
<feature type="domain" description="Fringe-like glycosyltransferase" evidence="24">
    <location>
        <begin position="149"/>
        <end position="317"/>
    </location>
</feature>
<evidence type="ECO:0000313" key="25">
    <source>
        <dbReference type="EMBL" id="OQR76608.1"/>
    </source>
</evidence>
<comment type="cofactor">
    <cofactor evidence="1">
        <name>Mn(2+)</name>
        <dbReference type="ChEBI" id="CHEBI:29035"/>
    </cofactor>
</comment>
<evidence type="ECO:0000256" key="8">
    <source>
        <dbReference type="ARBA" id="ARBA00022679"/>
    </source>
</evidence>
<keyword evidence="17" id="KW-0464">Manganese</keyword>
<dbReference type="EC" id="2.4.1.122" evidence="6"/>
<dbReference type="PANTHER" id="PTHR23033:SF14">
    <property type="entry name" value="GLYCOPROTEIN-N-ACETYLGALACTOSAMINE 3-BETA-GALACTOSYLTRANSFERASE 1-RELATED"/>
    <property type="match status" value="1"/>
</dbReference>
<evidence type="ECO:0000256" key="18">
    <source>
        <dbReference type="ARBA" id="ARBA00040898"/>
    </source>
</evidence>
<keyword evidence="8 25" id="KW-0808">Transferase</keyword>
<keyword evidence="16" id="KW-0325">Glycoprotein</keyword>
<dbReference type="GO" id="GO:0016263">
    <property type="term" value="F:glycoprotein-N-acetylgalactosamine 3-beta-galactosyltransferase activity"/>
    <property type="evidence" value="ECO:0007669"/>
    <property type="project" value="UniProtKB-EC"/>
</dbReference>